<dbReference type="PANTHER" id="PTHR44942">
    <property type="entry name" value="METHYLTRANSF_11 DOMAIN-CONTAINING PROTEIN"/>
    <property type="match status" value="1"/>
</dbReference>
<name>V2USJ7_9GAMM</name>
<protein>
    <recommendedName>
        <fullName evidence="4">Methyltransferase type 11 domain-containing protein</fullName>
    </recommendedName>
</protein>
<organism evidence="5 6">
    <name type="scientific">Acinetobacter nectaris CIP 110549</name>
    <dbReference type="NCBI Taxonomy" id="1392540"/>
    <lineage>
        <taxon>Bacteria</taxon>
        <taxon>Pseudomonadati</taxon>
        <taxon>Pseudomonadota</taxon>
        <taxon>Gammaproteobacteria</taxon>
        <taxon>Moraxellales</taxon>
        <taxon>Moraxellaceae</taxon>
        <taxon>Acinetobacter</taxon>
    </lineage>
</organism>
<evidence type="ECO:0000256" key="1">
    <source>
        <dbReference type="ARBA" id="ARBA00008361"/>
    </source>
</evidence>
<evidence type="ECO:0000313" key="6">
    <source>
        <dbReference type="Proteomes" id="UP000023785"/>
    </source>
</evidence>
<gene>
    <name evidence="5" type="ORF">P256_01827</name>
</gene>
<keyword evidence="2" id="KW-0489">Methyltransferase</keyword>
<proteinExistence type="inferred from homology"/>
<dbReference type="Pfam" id="PF08241">
    <property type="entry name" value="Methyltransf_11"/>
    <property type="match status" value="1"/>
</dbReference>
<dbReference type="CDD" id="cd02440">
    <property type="entry name" value="AdoMet_MTases"/>
    <property type="match status" value="1"/>
</dbReference>
<dbReference type="AlphaFoldDB" id="V2USJ7"/>
<dbReference type="GO" id="GO:0008757">
    <property type="term" value="F:S-adenosylmethionine-dependent methyltransferase activity"/>
    <property type="evidence" value="ECO:0007669"/>
    <property type="project" value="InterPro"/>
</dbReference>
<comment type="caution">
    <text evidence="5">The sequence shown here is derived from an EMBL/GenBank/DDBJ whole genome shotgun (WGS) entry which is preliminary data.</text>
</comment>
<dbReference type="PANTHER" id="PTHR44942:SF4">
    <property type="entry name" value="METHYLTRANSFERASE TYPE 11 DOMAIN-CONTAINING PROTEIN"/>
    <property type="match status" value="1"/>
</dbReference>
<feature type="domain" description="Methyltransferase type 11" evidence="4">
    <location>
        <begin position="49"/>
        <end position="136"/>
    </location>
</feature>
<evidence type="ECO:0000259" key="4">
    <source>
        <dbReference type="Pfam" id="PF08241"/>
    </source>
</evidence>
<dbReference type="InterPro" id="IPR051052">
    <property type="entry name" value="Diverse_substrate_MTase"/>
</dbReference>
<dbReference type="STRING" id="1392540.P256_01827"/>
<evidence type="ECO:0000256" key="3">
    <source>
        <dbReference type="ARBA" id="ARBA00022679"/>
    </source>
</evidence>
<keyword evidence="3" id="KW-0808">Transferase</keyword>
<dbReference type="Gene3D" id="3.40.50.150">
    <property type="entry name" value="Vaccinia Virus protein VP39"/>
    <property type="match status" value="1"/>
</dbReference>
<dbReference type="PATRIC" id="fig|1392540.3.peg.1762"/>
<dbReference type="SUPFAM" id="SSF53335">
    <property type="entry name" value="S-adenosyl-L-methionine-dependent methyltransferases"/>
    <property type="match status" value="1"/>
</dbReference>
<sequence>MKQEIHPTAKQGFGQDASMYEYARPNYPSAITSWLTEDIGLNSSTTAIDLAAGTGKFTHYLAETQSKIIAVEPVKAMAEQFEQQHPNIPLISAFSHDIPLENQSVDAIVSAQAFHWFAHIDTLQEVHRLLKPEGHFGLIWNYRDTSYPWVQAISEVIASFEDNTPRFHHQKWQYAFEHQNLFLKKSEKEFSYTHTGTVEKVVCQRLRSTSFIAALPLNEQERIQKTLESIVYDYLNKTPTDIIDFPYCTYTYDFIRLE</sequence>
<dbReference type="EMBL" id="AYER01000007">
    <property type="protein sequence ID" value="ESK38294.1"/>
    <property type="molecule type" value="Genomic_DNA"/>
</dbReference>
<dbReference type="GO" id="GO:0032259">
    <property type="term" value="P:methylation"/>
    <property type="evidence" value="ECO:0007669"/>
    <property type="project" value="UniProtKB-KW"/>
</dbReference>
<accession>V2USJ7</accession>
<dbReference type="Proteomes" id="UP000023785">
    <property type="component" value="Unassembled WGS sequence"/>
</dbReference>
<reference evidence="5 6" key="1">
    <citation type="submission" date="2013-10" db="EMBL/GenBank/DDBJ databases">
        <title>The Genome Sequence of Acinetobacter nectaris CIP 110549.</title>
        <authorList>
            <consortium name="The Broad Institute Genomics Platform"/>
            <consortium name="The Broad Institute Genome Sequencing Center for Infectious Disease"/>
            <person name="Cerqueira G."/>
            <person name="Feldgarden M."/>
            <person name="Courvalin P."/>
            <person name="Grillot-Courvalin C."/>
            <person name="Clermont D."/>
            <person name="Rocha E."/>
            <person name="Yoon E.-J."/>
            <person name="Nemec A."/>
            <person name="Young S.K."/>
            <person name="Zeng Q."/>
            <person name="Gargeya S."/>
            <person name="Fitzgerald M."/>
            <person name="Abouelleil A."/>
            <person name="Alvarado L."/>
            <person name="Berlin A.M."/>
            <person name="Chapman S.B."/>
            <person name="Gainer-Dewar J."/>
            <person name="Goldberg J."/>
            <person name="Gnerre S."/>
            <person name="Griggs A."/>
            <person name="Gujja S."/>
            <person name="Hansen M."/>
            <person name="Howarth C."/>
            <person name="Imamovic A."/>
            <person name="Ireland A."/>
            <person name="Larimer J."/>
            <person name="McCowan C."/>
            <person name="Murphy C."/>
            <person name="Pearson M."/>
            <person name="Poon T.W."/>
            <person name="Priest M."/>
            <person name="Roberts A."/>
            <person name="Saif S."/>
            <person name="Shea T."/>
            <person name="Sykes S."/>
            <person name="Wortman J."/>
            <person name="Nusbaum C."/>
            <person name="Birren B."/>
        </authorList>
    </citation>
    <scope>NUCLEOTIDE SEQUENCE [LARGE SCALE GENOMIC DNA]</scope>
    <source>
        <strain evidence="5 6">CIP 110549</strain>
    </source>
</reference>
<dbReference type="OrthoDB" id="9797252at2"/>
<dbReference type="RefSeq" id="WP_023273451.1">
    <property type="nucleotide sequence ID" value="NZ_KI530734.1"/>
</dbReference>
<keyword evidence="6" id="KW-1185">Reference proteome</keyword>
<evidence type="ECO:0000256" key="2">
    <source>
        <dbReference type="ARBA" id="ARBA00022603"/>
    </source>
</evidence>
<dbReference type="InterPro" id="IPR013216">
    <property type="entry name" value="Methyltransf_11"/>
</dbReference>
<evidence type="ECO:0000313" key="5">
    <source>
        <dbReference type="EMBL" id="ESK38294.1"/>
    </source>
</evidence>
<dbReference type="eggNOG" id="COG2226">
    <property type="taxonomic scope" value="Bacteria"/>
</dbReference>
<comment type="similarity">
    <text evidence="1">Belongs to the methyltransferase superfamily.</text>
</comment>
<dbReference type="HOGENOM" id="CLU_049344_3_0_6"/>
<dbReference type="InterPro" id="IPR029063">
    <property type="entry name" value="SAM-dependent_MTases_sf"/>
</dbReference>